<dbReference type="InterPro" id="IPR006674">
    <property type="entry name" value="HD_domain"/>
</dbReference>
<dbReference type="InterPro" id="IPR006675">
    <property type="entry name" value="HDIG_dom"/>
</dbReference>
<dbReference type="PROSITE" id="PS51831">
    <property type="entry name" value="HD"/>
    <property type="match status" value="1"/>
</dbReference>
<dbReference type="InterPro" id="IPR003607">
    <property type="entry name" value="HD/PDEase_dom"/>
</dbReference>
<dbReference type="CDD" id="cd00077">
    <property type="entry name" value="HDc"/>
    <property type="match status" value="1"/>
</dbReference>
<organism evidence="8 9">
    <name type="scientific">Anaerococcus kampingae</name>
    <dbReference type="NCBI Taxonomy" id="3115614"/>
    <lineage>
        <taxon>Bacteria</taxon>
        <taxon>Bacillati</taxon>
        <taxon>Bacillota</taxon>
        <taxon>Tissierellia</taxon>
        <taxon>Tissierellales</taxon>
        <taxon>Peptoniphilaceae</taxon>
        <taxon>Anaerococcus</taxon>
    </lineage>
</organism>
<dbReference type="NCBIfam" id="TIGR00488">
    <property type="entry name" value="bis(5'-nucleosyl)-tetraphosphatase (symmetrical) YqeK"/>
    <property type="match status" value="1"/>
</dbReference>
<evidence type="ECO:0000256" key="1">
    <source>
        <dbReference type="ARBA" id="ARBA00012506"/>
    </source>
</evidence>
<dbReference type="SMART" id="SM00471">
    <property type="entry name" value="HDc"/>
    <property type="match status" value="1"/>
</dbReference>
<proteinExistence type="predicted"/>
<reference evidence="8 9" key="1">
    <citation type="journal article" date="2025" name="Anaerobe">
        <title>Description of Anaerococcus kampingiae sp. nov., Anaerococcus groningensis sp. nov., Anaerococcus martiniensis sp. nov., and Anaerococcus cruorum sp. nov., isolated from human clinical specimens.</title>
        <authorList>
            <person name="Boiten K.E."/>
            <person name="Meijer J."/>
            <person name="van Wezel E.M."/>
            <person name="Veloo A.C.M."/>
        </authorList>
    </citation>
    <scope>NUCLEOTIDE SEQUENCE [LARGE SCALE GENOMIC DNA]</scope>
    <source>
        <strain evidence="8 9">ENR0874</strain>
    </source>
</reference>
<dbReference type="InterPro" id="IPR005249">
    <property type="entry name" value="YqeK"/>
</dbReference>
<evidence type="ECO:0000313" key="8">
    <source>
        <dbReference type="EMBL" id="MFO3667032.1"/>
    </source>
</evidence>
<dbReference type="PANTHER" id="PTHR35795:SF1">
    <property type="entry name" value="BIS(5'-NUCLEOSYL)-TETRAPHOSPHATASE, SYMMETRICAL"/>
    <property type="match status" value="1"/>
</dbReference>
<dbReference type="RefSeq" id="WP_265213184.1">
    <property type="nucleotide sequence ID" value="NZ_JBGMEF010000018.1"/>
</dbReference>
<keyword evidence="2" id="KW-0479">Metal-binding</keyword>
<comment type="catalytic activity">
    <reaction evidence="6">
        <text>P(1),P(4)-bis(5'-adenosyl) tetraphosphate + H2O = 2 ADP + 2 H(+)</text>
        <dbReference type="Rhea" id="RHEA:24252"/>
        <dbReference type="ChEBI" id="CHEBI:15377"/>
        <dbReference type="ChEBI" id="CHEBI:15378"/>
        <dbReference type="ChEBI" id="CHEBI:58141"/>
        <dbReference type="ChEBI" id="CHEBI:456216"/>
        <dbReference type="EC" id="3.6.1.41"/>
    </reaction>
</comment>
<dbReference type="Proteomes" id="UP001637994">
    <property type="component" value="Unassembled WGS sequence"/>
</dbReference>
<evidence type="ECO:0000256" key="4">
    <source>
        <dbReference type="ARBA" id="ARBA00022801"/>
    </source>
</evidence>
<evidence type="ECO:0000256" key="5">
    <source>
        <dbReference type="ARBA" id="ARBA00023004"/>
    </source>
</evidence>
<keyword evidence="3" id="KW-0547">Nucleotide-binding</keyword>
<dbReference type="Gene3D" id="1.10.3210.10">
    <property type="entry name" value="Hypothetical protein af1432"/>
    <property type="match status" value="1"/>
</dbReference>
<evidence type="ECO:0000256" key="6">
    <source>
        <dbReference type="ARBA" id="ARBA00049417"/>
    </source>
</evidence>
<comment type="caution">
    <text evidence="8">The sequence shown here is derived from an EMBL/GenBank/DDBJ whole genome shotgun (WGS) entry which is preliminary data.</text>
</comment>
<dbReference type="PANTHER" id="PTHR35795">
    <property type="entry name" value="SLR1885 PROTEIN"/>
    <property type="match status" value="1"/>
</dbReference>
<gene>
    <name evidence="8" type="primary">yqeK</name>
    <name evidence="8" type="ORF">ACCQ42_04535</name>
</gene>
<dbReference type="SUPFAM" id="SSF109604">
    <property type="entry name" value="HD-domain/PDEase-like"/>
    <property type="match status" value="1"/>
</dbReference>
<dbReference type="EC" id="3.6.1.41" evidence="1"/>
<evidence type="ECO:0000256" key="2">
    <source>
        <dbReference type="ARBA" id="ARBA00022723"/>
    </source>
</evidence>
<protein>
    <recommendedName>
        <fullName evidence="1">bis(5'-nucleosyl)-tetraphosphatase (symmetrical)</fullName>
        <ecNumber evidence="1">3.6.1.41</ecNumber>
    </recommendedName>
</protein>
<sequence>MHNLDYIKEKILEDIGEKRYNHSLRVAKTASNLARVFGVDENKAYLAGILHDCAKYNEKRIINKLGIDIKKYPVSSENDPVLHSFLGAELAKKVYNINDEDLLSAISFHTTGKKNMTKLEKIVFIADAIEPNRDFKGIEDIRRKSVVDLNDTMLMLLDSSIKFLISKKSIINPLSIEARNYLIEEKNAKTRHNS</sequence>
<dbReference type="NCBIfam" id="TIGR00277">
    <property type="entry name" value="HDIG"/>
    <property type="match status" value="1"/>
</dbReference>
<evidence type="ECO:0000259" key="7">
    <source>
        <dbReference type="PROSITE" id="PS51831"/>
    </source>
</evidence>
<feature type="domain" description="HD" evidence="7">
    <location>
        <begin position="19"/>
        <end position="132"/>
    </location>
</feature>
<keyword evidence="9" id="KW-1185">Reference proteome</keyword>
<name>A0ABW9MCH4_9FIRM</name>
<dbReference type="Pfam" id="PF01966">
    <property type="entry name" value="HD"/>
    <property type="match status" value="1"/>
</dbReference>
<evidence type="ECO:0000256" key="3">
    <source>
        <dbReference type="ARBA" id="ARBA00022741"/>
    </source>
</evidence>
<keyword evidence="5" id="KW-0408">Iron</keyword>
<keyword evidence="4 8" id="KW-0378">Hydrolase</keyword>
<accession>A0ABW9MCH4</accession>
<evidence type="ECO:0000313" key="9">
    <source>
        <dbReference type="Proteomes" id="UP001637994"/>
    </source>
</evidence>
<dbReference type="GO" id="GO:0008803">
    <property type="term" value="F:bis(5'-nucleosyl)-tetraphosphatase (symmetrical) activity"/>
    <property type="evidence" value="ECO:0007669"/>
    <property type="project" value="UniProtKB-EC"/>
</dbReference>
<dbReference type="InterPro" id="IPR051094">
    <property type="entry name" value="Diverse_Catalytic_Enzymes"/>
</dbReference>
<dbReference type="EMBL" id="JBGMEF010000018">
    <property type="protein sequence ID" value="MFO3667032.1"/>
    <property type="molecule type" value="Genomic_DNA"/>
</dbReference>